<evidence type="ECO:0000313" key="2">
    <source>
        <dbReference type="Proteomes" id="UP000035017"/>
    </source>
</evidence>
<proteinExistence type="predicted"/>
<dbReference type="Pfam" id="PF12789">
    <property type="entry name" value="PTR"/>
    <property type="match status" value="1"/>
</dbReference>
<accession>A0A0D0KY38</accession>
<gene>
    <name evidence="1" type="ORF">RU07_12390</name>
</gene>
<protein>
    <submittedName>
        <fullName evidence="1">Uncharacterized protein</fullName>
    </submittedName>
</protein>
<dbReference type="EMBL" id="JXQV01000011">
    <property type="protein sequence ID" value="KIQ02238.1"/>
    <property type="molecule type" value="Genomic_DNA"/>
</dbReference>
<sequence length="432" mass="45584">MSNTPNLNIPMPDPSADVDDEFYRLQQAWMLVDEALFQLIAAVAGKSNTGHTHAIDQINGLVSALQNKMDANKAFKIGDLADVVGSADAALNYVLAKNNDGKFSFASALSVLGNHDHSIAQVVGLADALNARLLKSGGSMSGILQLGFDYPQLWFGNSQTGTGWRIIKDTAQGSVGALVFQYSTDKWNQSYNSVMFFGPDGRARFINKLEAQSGLYVAGAVEFGAELYLQAALEIGNTNGTAGVALIDFHTSATVRDYNCRIICDSNANDGNGLGTMNILAGNLMWNGNRLISMWDRATAADIAAGTANKFPDAAAVKVALAAQVPFTSGQQTITNGGQLVIAHGLGSVPGNVSIQLVCVAADKGYNVGDIAFYPPMLVGFNGNAYGMTPVIDATNITLRISTAGFAAQNKTNGNADVLNSANWRLVVKAYP</sequence>
<dbReference type="OrthoDB" id="6298777at2"/>
<reference evidence="1 2" key="1">
    <citation type="submission" date="2014-12" db="EMBL/GenBank/DDBJ databases">
        <title>16Stimator: statistical estimation of ribosomal gene copy numbers from draft genome assemblies.</title>
        <authorList>
            <person name="Perisin M.A."/>
            <person name="Vetter M."/>
            <person name="Gilbert J.A."/>
            <person name="Bergelson J."/>
        </authorList>
    </citation>
    <scope>NUCLEOTIDE SEQUENCE [LARGE SCALE GENOMIC DNA]</scope>
    <source>
        <strain evidence="1 2">MEJ076</strain>
    </source>
</reference>
<organism evidence="1 2">
    <name type="scientific">Agrobacterium tumefaciens</name>
    <dbReference type="NCBI Taxonomy" id="358"/>
    <lineage>
        <taxon>Bacteria</taxon>
        <taxon>Pseudomonadati</taxon>
        <taxon>Pseudomonadota</taxon>
        <taxon>Alphaproteobacteria</taxon>
        <taxon>Hyphomicrobiales</taxon>
        <taxon>Rhizobiaceae</taxon>
        <taxon>Rhizobium/Agrobacterium group</taxon>
        <taxon>Agrobacterium</taxon>
        <taxon>Agrobacterium tumefaciens complex</taxon>
    </lineage>
</organism>
<dbReference type="Proteomes" id="UP000035017">
    <property type="component" value="Unassembled WGS sequence"/>
</dbReference>
<comment type="caution">
    <text evidence="1">The sequence shown here is derived from an EMBL/GenBank/DDBJ whole genome shotgun (WGS) entry which is preliminary data.</text>
</comment>
<evidence type="ECO:0000313" key="1">
    <source>
        <dbReference type="EMBL" id="KIQ02238.1"/>
    </source>
</evidence>
<name>A0A0D0KY38_AGRTU</name>
<dbReference type="AlphaFoldDB" id="A0A0D0KY38"/>